<sequence>MRRILVSGGSVLTTNAIARQLFLYASLLADQQRTDVVDFPVSFEGEATNCTLLVGAQLALTAVTVPRTEAGTLPGEDSALFELQRRCDDARTATTPASSPHSIDR</sequence>
<accession>A0A1G6LV82</accession>
<gene>
    <name evidence="1" type="ORF">SAMN05216418_2313</name>
</gene>
<organism evidence="1 2">
    <name type="scientific">Microbacterium enclense</name>
    <dbReference type="NCBI Taxonomy" id="993073"/>
    <lineage>
        <taxon>Bacteria</taxon>
        <taxon>Bacillati</taxon>
        <taxon>Actinomycetota</taxon>
        <taxon>Actinomycetes</taxon>
        <taxon>Micrococcales</taxon>
        <taxon>Microbacteriaceae</taxon>
        <taxon>Microbacterium</taxon>
    </lineage>
</organism>
<evidence type="ECO:0000313" key="2">
    <source>
        <dbReference type="Proteomes" id="UP000183203"/>
    </source>
</evidence>
<dbReference type="AlphaFoldDB" id="A0A1G6LV82"/>
<reference evidence="1 2" key="1">
    <citation type="submission" date="2016-09" db="EMBL/GenBank/DDBJ databases">
        <authorList>
            <person name="Capua I."/>
            <person name="De Benedictis P."/>
            <person name="Joannis T."/>
            <person name="Lombin L.H."/>
            <person name="Cattoli G."/>
        </authorList>
    </citation>
    <scope>NUCLEOTIDE SEQUENCE [LARGE SCALE GENOMIC DNA]</scope>
    <source>
        <strain evidence="1 2">NIO-1002</strain>
    </source>
</reference>
<protein>
    <submittedName>
        <fullName evidence="1">Uncharacterized protein</fullName>
    </submittedName>
</protein>
<dbReference type="EMBL" id="FMYG01000005">
    <property type="protein sequence ID" value="SDC47130.1"/>
    <property type="molecule type" value="Genomic_DNA"/>
</dbReference>
<dbReference type="STRING" id="993073.AS029_10220"/>
<name>A0A1G6LV82_9MICO</name>
<dbReference type="Proteomes" id="UP000183203">
    <property type="component" value="Unassembled WGS sequence"/>
</dbReference>
<proteinExistence type="predicted"/>
<dbReference type="OrthoDB" id="5119511at2"/>
<dbReference type="RefSeq" id="WP_058232509.1">
    <property type="nucleotide sequence ID" value="NZ_FMYG01000005.1"/>
</dbReference>
<evidence type="ECO:0000313" key="1">
    <source>
        <dbReference type="EMBL" id="SDC47130.1"/>
    </source>
</evidence>